<dbReference type="Proteomes" id="UP001163947">
    <property type="component" value="Chromosome"/>
</dbReference>
<dbReference type="AlphaFoldDB" id="A0AA46P661"/>
<accession>A0AA46P661</accession>
<gene>
    <name evidence="1" type="ORF">OCS65_06695</name>
</gene>
<organism evidence="1 2">
    <name type="scientific">Rhodococcus aetherivorans</name>
    <dbReference type="NCBI Taxonomy" id="191292"/>
    <lineage>
        <taxon>Bacteria</taxon>
        <taxon>Bacillati</taxon>
        <taxon>Actinomycetota</taxon>
        <taxon>Actinomycetes</taxon>
        <taxon>Mycobacteriales</taxon>
        <taxon>Nocardiaceae</taxon>
        <taxon>Rhodococcus</taxon>
    </lineage>
</organism>
<evidence type="ECO:0000313" key="2">
    <source>
        <dbReference type="Proteomes" id="UP001163947"/>
    </source>
</evidence>
<dbReference type="RefSeq" id="WP_185713039.1">
    <property type="nucleotide sequence ID" value="NZ_CM002177.1"/>
</dbReference>
<protein>
    <submittedName>
        <fullName evidence="1">Uncharacterized protein</fullName>
    </submittedName>
</protein>
<sequence length="89" mass="9831">MDQSTTHDAAVGCGPVEAARIELARRRAGGTFDWMCLVEDPADPDHRTESLILSLPTGVTEEQVRSEALARARARYGPRVVVRHVRAYD</sequence>
<dbReference type="GeneID" id="83620090"/>
<proteinExistence type="predicted"/>
<reference evidence="1" key="1">
    <citation type="submission" date="2022-09" db="EMBL/GenBank/DDBJ databases">
        <title>The genome sequence of Rhodococcus aetherivorans N1.</title>
        <authorList>
            <person name="Jiang W."/>
        </authorList>
    </citation>
    <scope>NUCLEOTIDE SEQUENCE</scope>
    <source>
        <strain evidence="1">N1</strain>
    </source>
</reference>
<name>A0AA46P661_9NOCA</name>
<evidence type="ECO:0000313" key="1">
    <source>
        <dbReference type="EMBL" id="UYF95445.1"/>
    </source>
</evidence>
<dbReference type="EMBL" id="CP106982">
    <property type="protein sequence ID" value="UYF95445.1"/>
    <property type="molecule type" value="Genomic_DNA"/>
</dbReference>